<keyword evidence="8" id="KW-1185">Reference proteome</keyword>
<sequence>MAVQQRRKTRSKRDMRRSHDGLKGATLSTDPTTGEIHRRHHVTPDGFYRGRQVVQQPVEVDDDED</sequence>
<dbReference type="GO" id="GO:0003735">
    <property type="term" value="F:structural constituent of ribosome"/>
    <property type="evidence" value="ECO:0007669"/>
    <property type="project" value="InterPro"/>
</dbReference>
<dbReference type="InterPro" id="IPR002677">
    <property type="entry name" value="Ribosomal_bL32"/>
</dbReference>
<evidence type="ECO:0000256" key="6">
    <source>
        <dbReference type="SAM" id="MobiDB-lite"/>
    </source>
</evidence>
<dbReference type="InterPro" id="IPR011332">
    <property type="entry name" value="Ribosomal_zn-bd"/>
</dbReference>
<organism evidence="7 8">
    <name type="scientific">Thioalkalivibrio halophilus</name>
    <dbReference type="NCBI Taxonomy" id="252474"/>
    <lineage>
        <taxon>Bacteria</taxon>
        <taxon>Pseudomonadati</taxon>
        <taxon>Pseudomonadota</taxon>
        <taxon>Gammaproteobacteria</taxon>
        <taxon>Chromatiales</taxon>
        <taxon>Ectothiorhodospiraceae</taxon>
        <taxon>Thioalkalivibrio</taxon>
    </lineage>
</organism>
<protein>
    <recommendedName>
        <fullName evidence="4 5">Large ribosomal subunit protein bL32</fullName>
    </recommendedName>
</protein>
<dbReference type="PANTHER" id="PTHR35534:SF1">
    <property type="entry name" value="LARGE RIBOSOMAL SUBUNIT PROTEIN BL32"/>
    <property type="match status" value="1"/>
</dbReference>
<gene>
    <name evidence="5" type="primary">rpmF</name>
    <name evidence="7" type="ORF">B1A74_03465</name>
</gene>
<dbReference type="RefSeq" id="WP_018869358.1">
    <property type="nucleotide sequence ID" value="NZ_MUZR01000008.1"/>
</dbReference>
<dbReference type="SUPFAM" id="SSF57829">
    <property type="entry name" value="Zn-binding ribosomal proteins"/>
    <property type="match status" value="1"/>
</dbReference>
<dbReference type="OrthoDB" id="9801927at2"/>
<dbReference type="InterPro" id="IPR044957">
    <property type="entry name" value="Ribosomal_bL32_bact"/>
</dbReference>
<dbReference type="STRING" id="252474.B1A74_03465"/>
<proteinExistence type="inferred from homology"/>
<dbReference type="PANTHER" id="PTHR35534">
    <property type="entry name" value="50S RIBOSOMAL PROTEIN L32"/>
    <property type="match status" value="1"/>
</dbReference>
<evidence type="ECO:0000313" key="8">
    <source>
        <dbReference type="Proteomes" id="UP000189177"/>
    </source>
</evidence>
<name>A0A1V3A0J9_9GAMM</name>
<evidence type="ECO:0000256" key="2">
    <source>
        <dbReference type="ARBA" id="ARBA00022980"/>
    </source>
</evidence>
<comment type="caution">
    <text evidence="7">The sequence shown here is derived from an EMBL/GenBank/DDBJ whole genome shotgun (WGS) entry which is preliminary data.</text>
</comment>
<dbReference type="NCBIfam" id="TIGR01031">
    <property type="entry name" value="rpmF_bact"/>
    <property type="match status" value="1"/>
</dbReference>
<keyword evidence="3 5" id="KW-0687">Ribonucleoprotein</keyword>
<feature type="compositionally biased region" description="Basic residues" evidence="6">
    <location>
        <begin position="1"/>
        <end position="16"/>
    </location>
</feature>
<dbReference type="EMBL" id="MUZR01000008">
    <property type="protein sequence ID" value="OOC10898.1"/>
    <property type="molecule type" value="Genomic_DNA"/>
</dbReference>
<reference evidence="7 8" key="1">
    <citation type="submission" date="2017-02" db="EMBL/GenBank/DDBJ databases">
        <title>Genomic diversity within the haloalkaliphilic genus Thioalkalivibrio.</title>
        <authorList>
            <person name="Ahn A.-C."/>
            <person name="Meier-Kolthoff J."/>
            <person name="Overmars L."/>
            <person name="Richter M."/>
            <person name="Woyke T."/>
            <person name="Sorokin D.Y."/>
            <person name="Muyzer G."/>
        </authorList>
    </citation>
    <scope>NUCLEOTIDE SEQUENCE [LARGE SCALE GENOMIC DNA]</scope>
    <source>
        <strain evidence="7 8">HL17</strain>
    </source>
</reference>
<comment type="similarity">
    <text evidence="1 5">Belongs to the bacterial ribosomal protein bL32 family.</text>
</comment>
<evidence type="ECO:0000256" key="4">
    <source>
        <dbReference type="ARBA" id="ARBA00035178"/>
    </source>
</evidence>
<dbReference type="HAMAP" id="MF_00340">
    <property type="entry name" value="Ribosomal_bL32"/>
    <property type="match status" value="1"/>
</dbReference>
<evidence type="ECO:0000256" key="1">
    <source>
        <dbReference type="ARBA" id="ARBA00008560"/>
    </source>
</evidence>
<dbReference type="Proteomes" id="UP000189177">
    <property type="component" value="Unassembled WGS sequence"/>
</dbReference>
<keyword evidence="2 5" id="KW-0689">Ribosomal protein</keyword>
<accession>A0A1V3A0J9</accession>
<evidence type="ECO:0000313" key="7">
    <source>
        <dbReference type="EMBL" id="OOC10898.1"/>
    </source>
</evidence>
<feature type="region of interest" description="Disordered" evidence="6">
    <location>
        <begin position="1"/>
        <end position="65"/>
    </location>
</feature>
<dbReference type="GO" id="GO:0015934">
    <property type="term" value="C:large ribosomal subunit"/>
    <property type="evidence" value="ECO:0007669"/>
    <property type="project" value="InterPro"/>
</dbReference>
<dbReference type="GO" id="GO:0006412">
    <property type="term" value="P:translation"/>
    <property type="evidence" value="ECO:0007669"/>
    <property type="project" value="UniProtKB-UniRule"/>
</dbReference>
<dbReference type="AlphaFoldDB" id="A0A1V3A0J9"/>
<evidence type="ECO:0000256" key="3">
    <source>
        <dbReference type="ARBA" id="ARBA00023274"/>
    </source>
</evidence>
<dbReference type="Pfam" id="PF01783">
    <property type="entry name" value="Ribosomal_L32p"/>
    <property type="match status" value="1"/>
</dbReference>
<evidence type="ECO:0000256" key="5">
    <source>
        <dbReference type="HAMAP-Rule" id="MF_00340"/>
    </source>
</evidence>